<name>A0A1E3U8V8_9FIRM</name>
<sequence length="298" mass="34407">MCNWKFNVWGRISPETKKAFLISSILTIIVHLYAFSNMILNHDGINTVLNRESTEHYIGLGRWAILPFLKISSEQMMPAVIGTLSVLYIGFGTALLISVWDIHSDLAIFLVCAMVSSFPVMVNTFCYMYTADAYFAAFALSILYVWMMKKYNGWRSFFTGIVIMAVVCAIYQAYWCFGLVLLLAVCFMEYLRGKISFNVFVKNGIIYMLNLGISLVIYYIMARLVQAITGTHFSSYQDFDRLGEFGSIKEVYWYGREAFKQFIDFYFIDGGFIKDYRLIVFNILIIIVTVILIIRFFI</sequence>
<feature type="transmembrane region" description="Helical" evidence="1">
    <location>
        <begin position="133"/>
        <end position="149"/>
    </location>
</feature>
<evidence type="ECO:0000313" key="2">
    <source>
        <dbReference type="EMBL" id="ODR43792.1"/>
    </source>
</evidence>
<protein>
    <recommendedName>
        <fullName evidence="4">Glycosyltransferase RgtA/B/C/D-like domain-containing protein</fullName>
    </recommendedName>
</protein>
<gene>
    <name evidence="2" type="ORF">BEI59_30000</name>
</gene>
<feature type="transmembrane region" description="Helical" evidence="1">
    <location>
        <begin position="276"/>
        <end position="297"/>
    </location>
</feature>
<dbReference type="InterPro" id="IPR025686">
    <property type="entry name" value="Glucos_trans_II"/>
</dbReference>
<dbReference type="Proteomes" id="UP000094271">
    <property type="component" value="Unassembled WGS sequence"/>
</dbReference>
<evidence type="ECO:0000256" key="1">
    <source>
        <dbReference type="SAM" id="Phobius"/>
    </source>
</evidence>
<evidence type="ECO:0000313" key="3">
    <source>
        <dbReference type="Proteomes" id="UP000094271"/>
    </source>
</evidence>
<feature type="transmembrane region" description="Helical" evidence="1">
    <location>
        <begin position="199"/>
        <end position="221"/>
    </location>
</feature>
<feature type="transmembrane region" description="Helical" evidence="1">
    <location>
        <begin position="20"/>
        <end position="40"/>
    </location>
</feature>
<keyword evidence="1" id="KW-1133">Transmembrane helix</keyword>
<dbReference type="AlphaFoldDB" id="A0A1E3U8V8"/>
<reference evidence="2 3" key="1">
    <citation type="submission" date="2016-08" db="EMBL/GenBank/DDBJ databases">
        <authorList>
            <person name="Seilhamer J.J."/>
        </authorList>
    </citation>
    <scope>NUCLEOTIDE SEQUENCE [LARGE SCALE GENOMIC DNA]</scope>
    <source>
        <strain evidence="2 3">NML150140-1</strain>
    </source>
</reference>
<dbReference type="RefSeq" id="WP_069432194.1">
    <property type="nucleotide sequence ID" value="NZ_MEHA01000033.1"/>
</dbReference>
<keyword evidence="1" id="KW-0812">Transmembrane</keyword>
<keyword evidence="1" id="KW-0472">Membrane</keyword>
<feature type="transmembrane region" description="Helical" evidence="1">
    <location>
        <begin position="79"/>
        <end position="100"/>
    </location>
</feature>
<dbReference type="EMBL" id="MEHA01000033">
    <property type="protein sequence ID" value="ODR43792.1"/>
    <property type="molecule type" value="Genomic_DNA"/>
</dbReference>
<feature type="transmembrane region" description="Helical" evidence="1">
    <location>
        <begin position="106"/>
        <end position="126"/>
    </location>
</feature>
<evidence type="ECO:0008006" key="4">
    <source>
        <dbReference type="Google" id="ProtNLM"/>
    </source>
</evidence>
<dbReference type="OrthoDB" id="1700445at2"/>
<accession>A0A1E3U8V8</accession>
<proteinExistence type="predicted"/>
<comment type="caution">
    <text evidence="2">The sequence shown here is derived from an EMBL/GenBank/DDBJ whole genome shotgun (WGS) entry which is preliminary data.</text>
</comment>
<feature type="transmembrane region" description="Helical" evidence="1">
    <location>
        <begin position="161"/>
        <end position="187"/>
    </location>
</feature>
<dbReference type="Pfam" id="PF14264">
    <property type="entry name" value="Glucos_trans_II"/>
    <property type="match status" value="1"/>
</dbReference>
<organism evidence="2 3">
    <name type="scientific">Eisenbergiella tayi</name>
    <dbReference type="NCBI Taxonomy" id="1432052"/>
    <lineage>
        <taxon>Bacteria</taxon>
        <taxon>Bacillati</taxon>
        <taxon>Bacillota</taxon>
        <taxon>Clostridia</taxon>
        <taxon>Lachnospirales</taxon>
        <taxon>Lachnospiraceae</taxon>
        <taxon>Eisenbergiella</taxon>
    </lineage>
</organism>